<dbReference type="GO" id="GO:0005524">
    <property type="term" value="F:ATP binding"/>
    <property type="evidence" value="ECO:0007669"/>
    <property type="project" value="UniProtKB-KW"/>
</dbReference>
<accession>A0AAU7JYM8</accession>
<keyword evidence="2 8" id="KW-0812">Transmembrane</keyword>
<dbReference type="AlphaFoldDB" id="A0AAU7JYM8"/>
<evidence type="ECO:0000256" key="6">
    <source>
        <dbReference type="ARBA" id="ARBA00023136"/>
    </source>
</evidence>
<reference evidence="11" key="1">
    <citation type="submission" date="2024-05" db="EMBL/GenBank/DDBJ databases">
        <authorList>
            <person name="Kim S."/>
            <person name="Heo J."/>
            <person name="Choi H."/>
            <person name="Choi Y."/>
            <person name="Kwon S.-W."/>
            <person name="Kim Y."/>
        </authorList>
    </citation>
    <scope>NUCLEOTIDE SEQUENCE</scope>
    <source>
        <strain evidence="11">KACC 23699</strain>
    </source>
</reference>
<proteinExistence type="predicted"/>
<feature type="domain" description="ABC transmembrane type-1" evidence="10">
    <location>
        <begin position="30"/>
        <end position="311"/>
    </location>
</feature>
<dbReference type="InterPro" id="IPR003593">
    <property type="entry name" value="AAA+_ATPase"/>
</dbReference>
<dbReference type="SUPFAM" id="SSF90123">
    <property type="entry name" value="ABC transporter transmembrane region"/>
    <property type="match status" value="1"/>
</dbReference>
<feature type="transmembrane region" description="Helical" evidence="8">
    <location>
        <begin position="29"/>
        <end position="55"/>
    </location>
</feature>
<dbReference type="GO" id="GO:0034775">
    <property type="term" value="P:glutathione transmembrane transport"/>
    <property type="evidence" value="ECO:0007669"/>
    <property type="project" value="InterPro"/>
</dbReference>
<feature type="transmembrane region" description="Helical" evidence="8">
    <location>
        <begin position="144"/>
        <end position="161"/>
    </location>
</feature>
<gene>
    <name evidence="11" type="primary">cydC</name>
    <name evidence="11" type="ORF">ABEG17_08990</name>
</gene>
<dbReference type="PROSITE" id="PS50893">
    <property type="entry name" value="ABC_TRANSPORTER_2"/>
    <property type="match status" value="1"/>
</dbReference>
<feature type="domain" description="ABC transporter" evidence="9">
    <location>
        <begin position="366"/>
        <end position="584"/>
    </location>
</feature>
<dbReference type="EMBL" id="CP157483">
    <property type="protein sequence ID" value="XBO45450.1"/>
    <property type="molecule type" value="Genomic_DNA"/>
</dbReference>
<dbReference type="InterPro" id="IPR036640">
    <property type="entry name" value="ABC1_TM_sf"/>
</dbReference>
<keyword evidence="3" id="KW-0547">Nucleotide-binding</keyword>
<dbReference type="NCBIfam" id="TIGR02868">
    <property type="entry name" value="CydC"/>
    <property type="match status" value="1"/>
</dbReference>
<dbReference type="InterPro" id="IPR011527">
    <property type="entry name" value="ABC1_TM_dom"/>
</dbReference>
<feature type="compositionally biased region" description="Low complexity" evidence="7">
    <location>
        <begin position="335"/>
        <end position="345"/>
    </location>
</feature>
<keyword evidence="5 8" id="KW-1133">Transmembrane helix</keyword>
<dbReference type="InterPro" id="IPR014223">
    <property type="entry name" value="ABC_CydC/D"/>
</dbReference>
<dbReference type="GO" id="GO:0140359">
    <property type="term" value="F:ABC-type transporter activity"/>
    <property type="evidence" value="ECO:0007669"/>
    <property type="project" value="InterPro"/>
</dbReference>
<evidence type="ECO:0000256" key="3">
    <source>
        <dbReference type="ARBA" id="ARBA00022741"/>
    </source>
</evidence>
<evidence type="ECO:0000259" key="9">
    <source>
        <dbReference type="PROSITE" id="PS50893"/>
    </source>
</evidence>
<dbReference type="PROSITE" id="PS00211">
    <property type="entry name" value="ABC_TRANSPORTER_1"/>
    <property type="match status" value="1"/>
</dbReference>
<evidence type="ECO:0000256" key="7">
    <source>
        <dbReference type="SAM" id="MobiDB-lite"/>
    </source>
</evidence>
<dbReference type="Gene3D" id="3.40.50.300">
    <property type="entry name" value="P-loop containing nucleotide triphosphate hydrolases"/>
    <property type="match status" value="1"/>
</dbReference>
<dbReference type="GO" id="GO:0045454">
    <property type="term" value="P:cell redox homeostasis"/>
    <property type="evidence" value="ECO:0007669"/>
    <property type="project" value="InterPro"/>
</dbReference>
<feature type="transmembrane region" description="Helical" evidence="8">
    <location>
        <begin position="61"/>
        <end position="83"/>
    </location>
</feature>
<dbReference type="GO" id="GO:0016887">
    <property type="term" value="F:ATP hydrolysis activity"/>
    <property type="evidence" value="ECO:0007669"/>
    <property type="project" value="InterPro"/>
</dbReference>
<dbReference type="PANTHER" id="PTHR24221">
    <property type="entry name" value="ATP-BINDING CASSETTE SUB-FAMILY B"/>
    <property type="match status" value="1"/>
</dbReference>
<evidence type="ECO:0000313" key="11">
    <source>
        <dbReference type="EMBL" id="XBO45450.1"/>
    </source>
</evidence>
<feature type="transmembrane region" description="Helical" evidence="8">
    <location>
        <begin position="251"/>
        <end position="273"/>
    </location>
</feature>
<evidence type="ECO:0000256" key="4">
    <source>
        <dbReference type="ARBA" id="ARBA00022840"/>
    </source>
</evidence>
<dbReference type="SUPFAM" id="SSF52540">
    <property type="entry name" value="P-loop containing nucleoside triphosphate hydrolases"/>
    <property type="match status" value="1"/>
</dbReference>
<dbReference type="InterPro" id="IPR003439">
    <property type="entry name" value="ABC_transporter-like_ATP-bd"/>
</dbReference>
<dbReference type="InterPro" id="IPR039421">
    <property type="entry name" value="Type_1_exporter"/>
</dbReference>
<evidence type="ECO:0000256" key="5">
    <source>
        <dbReference type="ARBA" id="ARBA00022989"/>
    </source>
</evidence>
<dbReference type="RefSeq" id="WP_406832951.1">
    <property type="nucleotide sequence ID" value="NZ_CP157483.1"/>
</dbReference>
<sequence>MSRPSARPGVRSGVRPGARPGMRLASPRIVVAGVIGAAALGAGVALTATSGWLIVRASEGPVILSLLTAIVAVRTFGMARPVLRYWERLRSHDAALDDLARARTAVYAALVPLTPARLPRRGRAAVLSGVVDDVTDRVEAQVRVTVPLLAVGLTGAGAAVLCALVEPWAGALVAALLVVVLAVTVLAWRVESRSQAELGVARGELTRVSELVASQSDELQAIGATDAALRWVGTAHAAVAESSRRQAVGRAVASAALPLATALATVGCAVVAGRSAHPPPVAALLVLAPFALSEVFGPLPDVARAWARAQASAARLDALLDATPAVVDDVDGSLPTSPTEPTESTEPVERAEAAAAVTGRRGTPHLRLSGVSASWDGERTHLTTTDLDLPPGTVQAVVGPSGCGKSTLLAVLARQLDPSAGSYLVDGTEVRQLPAATVRGLVAVVDDEPHVFATSVRENLRLARPDADDLAVVAALRDAGLGDWLDRLPDGLDTVLGSGGRGVSGGERARLSIARALLSGRPVLLLDEPVAHLDHPTAVAVLRDLVRSRAGRTVVVVSHRPEGLADADGIMDLTNPAVGLVGQVG</sequence>
<feature type="region of interest" description="Disordered" evidence="7">
    <location>
        <begin position="329"/>
        <end position="349"/>
    </location>
</feature>
<name>A0AAU7JYM8_9MICO</name>
<dbReference type="InterPro" id="IPR017871">
    <property type="entry name" value="ABC_transporter-like_CS"/>
</dbReference>
<keyword evidence="4" id="KW-0067">ATP-binding</keyword>
<dbReference type="PROSITE" id="PS50929">
    <property type="entry name" value="ABC_TM1F"/>
    <property type="match status" value="1"/>
</dbReference>
<evidence type="ECO:0000259" key="10">
    <source>
        <dbReference type="PROSITE" id="PS50929"/>
    </source>
</evidence>
<dbReference type="Pfam" id="PF00005">
    <property type="entry name" value="ABC_tran"/>
    <property type="match status" value="1"/>
</dbReference>
<keyword evidence="6 8" id="KW-0472">Membrane</keyword>
<organism evidence="11">
    <name type="scientific">Pedococcus sp. KACC 23699</name>
    <dbReference type="NCBI Taxonomy" id="3149228"/>
    <lineage>
        <taxon>Bacteria</taxon>
        <taxon>Bacillati</taxon>
        <taxon>Actinomycetota</taxon>
        <taxon>Actinomycetes</taxon>
        <taxon>Micrococcales</taxon>
        <taxon>Intrasporangiaceae</taxon>
        <taxon>Pedococcus</taxon>
    </lineage>
</organism>
<dbReference type="InterPro" id="IPR027417">
    <property type="entry name" value="P-loop_NTPase"/>
</dbReference>
<evidence type="ECO:0000256" key="2">
    <source>
        <dbReference type="ARBA" id="ARBA00022692"/>
    </source>
</evidence>
<dbReference type="PANTHER" id="PTHR24221:SF590">
    <property type="entry name" value="COMPONENT LINKED WITH THE ASSEMBLY OF CYTOCHROME' TRANSPORT TRANSMEMBRANE ATP-BINDING PROTEIN ABC TRANSPORTER CYDD-RELATED"/>
    <property type="match status" value="1"/>
</dbReference>
<comment type="subcellular location">
    <subcellularLocation>
        <location evidence="1">Cell membrane</location>
        <topology evidence="1">Multi-pass membrane protein</topology>
    </subcellularLocation>
</comment>
<evidence type="ECO:0000256" key="8">
    <source>
        <dbReference type="SAM" id="Phobius"/>
    </source>
</evidence>
<feature type="transmembrane region" description="Helical" evidence="8">
    <location>
        <begin position="167"/>
        <end position="188"/>
    </location>
</feature>
<dbReference type="SMART" id="SM00382">
    <property type="entry name" value="AAA"/>
    <property type="match status" value="1"/>
</dbReference>
<evidence type="ECO:0000256" key="1">
    <source>
        <dbReference type="ARBA" id="ARBA00004651"/>
    </source>
</evidence>
<dbReference type="Gene3D" id="1.20.1560.10">
    <property type="entry name" value="ABC transporter type 1, transmembrane domain"/>
    <property type="match status" value="1"/>
</dbReference>
<dbReference type="GO" id="GO:0005886">
    <property type="term" value="C:plasma membrane"/>
    <property type="evidence" value="ECO:0007669"/>
    <property type="project" value="UniProtKB-SubCell"/>
</dbReference>
<protein>
    <submittedName>
        <fullName evidence="11">Thiol reductant ABC exporter subunit CydC</fullName>
    </submittedName>
</protein>